<dbReference type="InterPro" id="IPR002076">
    <property type="entry name" value="ELO_fam"/>
</dbReference>
<evidence type="ECO:0000256" key="2">
    <source>
        <dbReference type="ARBA" id="ARBA00022516"/>
    </source>
</evidence>
<comment type="subcellular location">
    <subcellularLocation>
        <location evidence="1">Membrane</location>
        <topology evidence="1">Multi-pass membrane protein</topology>
    </subcellularLocation>
</comment>
<feature type="region of interest" description="Disordered" evidence="11">
    <location>
        <begin position="439"/>
        <end position="560"/>
    </location>
</feature>
<dbReference type="GO" id="GO:0009922">
    <property type="term" value="F:fatty acid elongase activity"/>
    <property type="evidence" value="ECO:0007669"/>
    <property type="project" value="InterPro"/>
</dbReference>
<evidence type="ECO:0000256" key="10">
    <source>
        <dbReference type="RuleBase" id="RU361115"/>
    </source>
</evidence>
<keyword evidence="2 10" id="KW-0444">Lipid biosynthesis</keyword>
<organism evidence="12 13">
    <name type="scientific">Lepraria neglecta</name>
    <dbReference type="NCBI Taxonomy" id="209136"/>
    <lineage>
        <taxon>Eukaryota</taxon>
        <taxon>Fungi</taxon>
        <taxon>Dikarya</taxon>
        <taxon>Ascomycota</taxon>
        <taxon>Pezizomycotina</taxon>
        <taxon>Lecanoromycetes</taxon>
        <taxon>OSLEUM clade</taxon>
        <taxon>Lecanoromycetidae</taxon>
        <taxon>Lecanorales</taxon>
        <taxon>Lecanorineae</taxon>
        <taxon>Stereocaulaceae</taxon>
        <taxon>Lepraria</taxon>
    </lineage>
</organism>
<sequence length="664" mass="73147">MVLPSFTSTAPSVHFTYPPSSLLKYSPSSNPGALSPPVSDFTLARPFNINPELYNNALHISVPLTIAIIYATTVVYVNGVNKRRNYKPWSFSNTFAFYAFVVSHNIFLAIYSGWTFVGMLNAIRKSWPGIDGQYGLAGAADTLCKMHGPRGVGSAATYNASSSRWGFTDRAMKLAEGSPDTTDVGRIWNEGLAFYGWLFYLSKFYEVIDTAIILAKGKKSSNLQTFHHTGAMLCMWAGIRYMSPPIWMFTFINSGLHTLMYTYYTLSALTIQVPRAMKRTLTSLQIAQIIFGGSYALAHLFVSYDIPIEMPYLYAHNLSTALPSTASTISSAVSSAFTSAATAGIGNWLKKVALRAAGEEGLAENVRNYQGETFGIDAIHAADVEKAQQEIRYRMGTQRVHCLDTSGEVFAILLNLIYLAPLAILFIRYFSRSYLNRVNKSDGPKPSKQENFKASSKDATNEMEREIQEAMSGKQGGTTEPPPETKAKIEKAKSDAKQGASDLNDKVQKNAKDTSAKIQKAANDMGNRAKDVAGDYPEKAKNAANDMSAKAQKAGKDVKEFVNDDLKALQEKMRKMGGEGAKSSKSALNFKGKDDDKSDSKSRSRSPVKHSEPKEEEDKADVDVNEEDDKPETDGMAQSYEVVPDEPKTEEMKKAEEDMQPKQE</sequence>
<dbReference type="PANTHER" id="PTHR11157:SF169">
    <property type="entry name" value="ELONGATION OF FATTY ACIDS PROTEIN"/>
    <property type="match status" value="1"/>
</dbReference>
<dbReference type="GO" id="GO:0019367">
    <property type="term" value="P:fatty acid elongation, saturated fatty acid"/>
    <property type="evidence" value="ECO:0007669"/>
    <property type="project" value="TreeGrafter"/>
</dbReference>
<feature type="transmembrane region" description="Helical" evidence="10">
    <location>
        <begin position="97"/>
        <end position="117"/>
    </location>
</feature>
<keyword evidence="4 10" id="KW-0812">Transmembrane</keyword>
<evidence type="ECO:0000313" key="12">
    <source>
        <dbReference type="EMBL" id="KAK3174445.1"/>
    </source>
</evidence>
<dbReference type="GO" id="GO:0005789">
    <property type="term" value="C:endoplasmic reticulum membrane"/>
    <property type="evidence" value="ECO:0007669"/>
    <property type="project" value="TreeGrafter"/>
</dbReference>
<dbReference type="Proteomes" id="UP001276659">
    <property type="component" value="Unassembled WGS sequence"/>
</dbReference>
<feature type="compositionally biased region" description="Basic and acidic residues" evidence="11">
    <location>
        <begin position="439"/>
        <end position="468"/>
    </location>
</feature>
<feature type="transmembrane region" description="Helical" evidence="10">
    <location>
        <begin position="409"/>
        <end position="430"/>
    </location>
</feature>
<feature type="transmembrane region" description="Helical" evidence="10">
    <location>
        <begin position="246"/>
        <end position="266"/>
    </location>
</feature>
<evidence type="ECO:0000256" key="7">
    <source>
        <dbReference type="ARBA" id="ARBA00023098"/>
    </source>
</evidence>
<evidence type="ECO:0000256" key="3">
    <source>
        <dbReference type="ARBA" id="ARBA00022679"/>
    </source>
</evidence>
<feature type="compositionally biased region" description="Basic and acidic residues" evidence="11">
    <location>
        <begin position="645"/>
        <end position="664"/>
    </location>
</feature>
<keyword evidence="8 10" id="KW-0472">Membrane</keyword>
<gene>
    <name evidence="12" type="ORF">OEA41_001691</name>
</gene>
<feature type="transmembrane region" description="Helical" evidence="10">
    <location>
        <begin position="57"/>
        <end position="77"/>
    </location>
</feature>
<accession>A0AAD9ZA72</accession>
<evidence type="ECO:0000256" key="1">
    <source>
        <dbReference type="ARBA" id="ARBA00004141"/>
    </source>
</evidence>
<keyword evidence="3 10" id="KW-0808">Transferase</keyword>
<keyword evidence="7 10" id="KW-0443">Lipid metabolism</keyword>
<keyword evidence="13" id="KW-1185">Reference proteome</keyword>
<dbReference type="GO" id="GO:0030148">
    <property type="term" value="P:sphingolipid biosynthetic process"/>
    <property type="evidence" value="ECO:0007669"/>
    <property type="project" value="TreeGrafter"/>
</dbReference>
<evidence type="ECO:0000256" key="8">
    <source>
        <dbReference type="ARBA" id="ARBA00023136"/>
    </source>
</evidence>
<evidence type="ECO:0000313" key="13">
    <source>
        <dbReference type="Proteomes" id="UP001276659"/>
    </source>
</evidence>
<proteinExistence type="inferred from homology"/>
<comment type="similarity">
    <text evidence="10">Belongs to the ELO family.</text>
</comment>
<feature type="compositionally biased region" description="Basic and acidic residues" evidence="11">
    <location>
        <begin position="483"/>
        <end position="496"/>
    </location>
</feature>
<keyword evidence="9 10" id="KW-0275">Fatty acid biosynthesis</keyword>
<feature type="compositionally biased region" description="Basic and acidic residues" evidence="11">
    <location>
        <begin position="527"/>
        <end position="541"/>
    </location>
</feature>
<protein>
    <recommendedName>
        <fullName evidence="10">Elongation of fatty acids protein</fullName>
        <ecNumber evidence="10">2.3.1.-</ecNumber>
    </recommendedName>
</protein>
<dbReference type="AlphaFoldDB" id="A0AAD9ZA72"/>
<name>A0AAD9ZA72_9LECA</name>
<dbReference type="GO" id="GO:0042761">
    <property type="term" value="P:very long-chain fatty acid biosynthetic process"/>
    <property type="evidence" value="ECO:0007669"/>
    <property type="project" value="TreeGrafter"/>
</dbReference>
<dbReference type="Gene3D" id="1.20.120.20">
    <property type="entry name" value="Apolipoprotein"/>
    <property type="match status" value="1"/>
</dbReference>
<evidence type="ECO:0000256" key="6">
    <source>
        <dbReference type="ARBA" id="ARBA00022989"/>
    </source>
</evidence>
<evidence type="ECO:0000256" key="9">
    <source>
        <dbReference type="ARBA" id="ARBA00023160"/>
    </source>
</evidence>
<dbReference type="GO" id="GO:0034626">
    <property type="term" value="P:fatty acid elongation, polyunsaturated fatty acid"/>
    <property type="evidence" value="ECO:0007669"/>
    <property type="project" value="TreeGrafter"/>
</dbReference>
<evidence type="ECO:0000256" key="11">
    <source>
        <dbReference type="SAM" id="MobiDB-lite"/>
    </source>
</evidence>
<dbReference type="EMBL" id="JASNWA010000006">
    <property type="protein sequence ID" value="KAK3174445.1"/>
    <property type="molecule type" value="Genomic_DNA"/>
</dbReference>
<feature type="compositionally biased region" description="Acidic residues" evidence="11">
    <location>
        <begin position="618"/>
        <end position="631"/>
    </location>
</feature>
<dbReference type="EC" id="2.3.1.-" evidence="10"/>
<evidence type="ECO:0000256" key="5">
    <source>
        <dbReference type="ARBA" id="ARBA00022832"/>
    </source>
</evidence>
<feature type="region of interest" description="Disordered" evidence="11">
    <location>
        <begin position="572"/>
        <end position="664"/>
    </location>
</feature>
<feature type="compositionally biased region" description="Basic and acidic residues" evidence="11">
    <location>
        <begin position="503"/>
        <end position="515"/>
    </location>
</feature>
<dbReference type="Pfam" id="PF01151">
    <property type="entry name" value="ELO"/>
    <property type="match status" value="1"/>
</dbReference>
<dbReference type="GO" id="GO:0034625">
    <property type="term" value="P:fatty acid elongation, monounsaturated fatty acid"/>
    <property type="evidence" value="ECO:0007669"/>
    <property type="project" value="TreeGrafter"/>
</dbReference>
<dbReference type="PANTHER" id="PTHR11157">
    <property type="entry name" value="FATTY ACID ACYL TRANSFERASE-RELATED"/>
    <property type="match status" value="1"/>
</dbReference>
<comment type="caution">
    <text evidence="12">The sequence shown here is derived from an EMBL/GenBank/DDBJ whole genome shotgun (WGS) entry which is preliminary data.</text>
</comment>
<feature type="compositionally biased region" description="Basic and acidic residues" evidence="11">
    <location>
        <begin position="591"/>
        <end position="602"/>
    </location>
</feature>
<keyword evidence="6 10" id="KW-1133">Transmembrane helix</keyword>
<reference evidence="12" key="1">
    <citation type="submission" date="2022-11" db="EMBL/GenBank/DDBJ databases">
        <title>Chromosomal genome sequence assembly and mating type (MAT) locus characterization of the leprose asexual lichenized fungus Lepraria neglecta (Nyl.) Erichsen.</title>
        <authorList>
            <person name="Allen J.L."/>
            <person name="Pfeffer B."/>
        </authorList>
    </citation>
    <scope>NUCLEOTIDE SEQUENCE</scope>
    <source>
        <strain evidence="12">Allen 5258</strain>
    </source>
</reference>
<keyword evidence="5 10" id="KW-0276">Fatty acid metabolism</keyword>
<comment type="catalytic activity">
    <reaction evidence="10">
        <text>an acyl-CoA + malonyl-CoA + H(+) = a 3-oxoacyl-CoA + CO2 + CoA</text>
        <dbReference type="Rhea" id="RHEA:50252"/>
        <dbReference type="ChEBI" id="CHEBI:15378"/>
        <dbReference type="ChEBI" id="CHEBI:16526"/>
        <dbReference type="ChEBI" id="CHEBI:57287"/>
        <dbReference type="ChEBI" id="CHEBI:57384"/>
        <dbReference type="ChEBI" id="CHEBI:58342"/>
        <dbReference type="ChEBI" id="CHEBI:90726"/>
    </reaction>
    <physiologicalReaction direction="left-to-right" evidence="10">
        <dbReference type="Rhea" id="RHEA:50253"/>
    </physiologicalReaction>
</comment>
<feature type="transmembrane region" description="Helical" evidence="10">
    <location>
        <begin position="286"/>
        <end position="304"/>
    </location>
</feature>
<evidence type="ECO:0000256" key="4">
    <source>
        <dbReference type="ARBA" id="ARBA00022692"/>
    </source>
</evidence>